<sequence>MFSIIHNFTIQSNAEKVFEAISTPEGLNNWWTLNCTGKPALNEEYNLNFTDEYNWFAKISKFEENKLIEFSMLKAMDDWMPTRFGFELTEEDNQTHVHFYHTNWQEQSQHYGITSYCWANLLRQMKDYIEKGIITEFSKRN</sequence>
<dbReference type="InterPro" id="IPR023393">
    <property type="entry name" value="START-like_dom_sf"/>
</dbReference>
<accession>A0ABM7SD95</accession>
<dbReference type="SUPFAM" id="SSF55961">
    <property type="entry name" value="Bet v1-like"/>
    <property type="match status" value="1"/>
</dbReference>
<comment type="similarity">
    <text evidence="1">Belongs to the AHA1 family.</text>
</comment>
<gene>
    <name evidence="3" type="ORF">KK2020170_20540</name>
</gene>
<evidence type="ECO:0000259" key="2">
    <source>
        <dbReference type="Pfam" id="PF08327"/>
    </source>
</evidence>
<dbReference type="Proteomes" id="UP000825258">
    <property type="component" value="Chromosome"/>
</dbReference>
<dbReference type="EMBL" id="AP024749">
    <property type="protein sequence ID" value="BCY29186.1"/>
    <property type="molecule type" value="Genomic_DNA"/>
</dbReference>
<dbReference type="CDD" id="cd07814">
    <property type="entry name" value="SRPBCC_CalC_Aha1-like"/>
    <property type="match status" value="1"/>
</dbReference>
<keyword evidence="4" id="KW-1185">Reference proteome</keyword>
<evidence type="ECO:0000313" key="4">
    <source>
        <dbReference type="Proteomes" id="UP000825258"/>
    </source>
</evidence>
<protein>
    <recommendedName>
        <fullName evidence="2">Activator of Hsp90 ATPase homologue 1/2-like C-terminal domain-containing protein</fullName>
    </recommendedName>
</protein>
<dbReference type="Pfam" id="PF08327">
    <property type="entry name" value="AHSA1"/>
    <property type="match status" value="1"/>
</dbReference>
<dbReference type="InterPro" id="IPR013538">
    <property type="entry name" value="ASHA1/2-like_C"/>
</dbReference>
<evidence type="ECO:0000313" key="3">
    <source>
        <dbReference type="EMBL" id="BCY29186.1"/>
    </source>
</evidence>
<proteinExistence type="inferred from homology"/>
<dbReference type="RefSeq" id="WP_221258278.1">
    <property type="nucleotide sequence ID" value="NZ_AP024749.1"/>
</dbReference>
<feature type="domain" description="Activator of Hsp90 ATPase homologue 1/2-like C-terminal" evidence="2">
    <location>
        <begin position="13"/>
        <end position="130"/>
    </location>
</feature>
<dbReference type="Gene3D" id="3.30.530.20">
    <property type="match status" value="1"/>
</dbReference>
<name>A0ABM7SD95_9FLAO</name>
<organism evidence="3 4">
    <name type="scientific">Flavobacterium okayamense</name>
    <dbReference type="NCBI Taxonomy" id="2830782"/>
    <lineage>
        <taxon>Bacteria</taxon>
        <taxon>Pseudomonadati</taxon>
        <taxon>Bacteroidota</taxon>
        <taxon>Flavobacteriia</taxon>
        <taxon>Flavobacteriales</taxon>
        <taxon>Flavobacteriaceae</taxon>
        <taxon>Flavobacterium</taxon>
    </lineage>
</organism>
<evidence type="ECO:0000256" key="1">
    <source>
        <dbReference type="ARBA" id="ARBA00006817"/>
    </source>
</evidence>
<reference evidence="3 4" key="1">
    <citation type="submission" date="2021-06" db="EMBL/GenBank/DDBJ databases">
        <title>Whole genome sequences of Flavobacterium sp. KK2020170 and assembly.</title>
        <authorList>
            <person name="Kitahara K."/>
            <person name="Miyoshi S."/>
            <person name="Uesaka K."/>
        </authorList>
    </citation>
    <scope>NUCLEOTIDE SEQUENCE [LARGE SCALE GENOMIC DNA]</scope>
    <source>
        <strain evidence="3 4">KK2020170</strain>
    </source>
</reference>